<comment type="subcellular location">
    <subcellularLocation>
        <location evidence="1">Membrane</location>
        <topology evidence="1">Multi-pass membrane protein</topology>
    </subcellularLocation>
</comment>
<dbReference type="CDD" id="cd15904">
    <property type="entry name" value="TSPO_MBR"/>
    <property type="match status" value="1"/>
</dbReference>
<dbReference type="PIRSF" id="PIRSF005859">
    <property type="entry name" value="PBR"/>
    <property type="match status" value="1"/>
</dbReference>
<dbReference type="FunFam" id="1.20.1260.100:FF:000001">
    <property type="entry name" value="translocator protein 2"/>
    <property type="match status" value="1"/>
</dbReference>
<dbReference type="GO" id="GO:0016020">
    <property type="term" value="C:membrane"/>
    <property type="evidence" value="ECO:0007669"/>
    <property type="project" value="UniProtKB-SubCell"/>
</dbReference>
<evidence type="ECO:0000256" key="1">
    <source>
        <dbReference type="ARBA" id="ARBA00004141"/>
    </source>
</evidence>
<name>A0A0M0BRA5_9ARCH</name>
<feature type="non-terminal residue" evidence="7">
    <location>
        <position position="1"/>
    </location>
</feature>
<keyword evidence="4 6" id="KW-1133">Transmembrane helix</keyword>
<feature type="transmembrane region" description="Helical" evidence="6">
    <location>
        <begin position="91"/>
        <end position="112"/>
    </location>
</feature>
<dbReference type="EMBL" id="LFWZ01000013">
    <property type="protein sequence ID" value="KON31117.1"/>
    <property type="molecule type" value="Genomic_DNA"/>
</dbReference>
<keyword evidence="5 6" id="KW-0472">Membrane</keyword>
<dbReference type="PANTHER" id="PTHR10057:SF0">
    <property type="entry name" value="TRANSLOCATOR PROTEIN"/>
    <property type="match status" value="1"/>
</dbReference>
<evidence type="ECO:0000256" key="5">
    <source>
        <dbReference type="ARBA" id="ARBA00023136"/>
    </source>
</evidence>
<dbReference type="Pfam" id="PF03073">
    <property type="entry name" value="TspO_MBR"/>
    <property type="match status" value="1"/>
</dbReference>
<protein>
    <submittedName>
        <fullName evidence="7">TspO protein</fullName>
    </submittedName>
</protein>
<comment type="caution">
    <text evidence="7">The sequence shown here is derived from an EMBL/GenBank/DDBJ whole genome shotgun (WGS) entry which is preliminary data.</text>
</comment>
<gene>
    <name evidence="7" type="ORF">AC482_02050</name>
</gene>
<dbReference type="AlphaFoldDB" id="A0A0M0BRA5"/>
<evidence type="ECO:0000313" key="7">
    <source>
        <dbReference type="EMBL" id="KON31117.1"/>
    </source>
</evidence>
<feature type="transmembrane region" description="Helical" evidence="6">
    <location>
        <begin position="37"/>
        <end position="56"/>
    </location>
</feature>
<evidence type="ECO:0000313" key="8">
    <source>
        <dbReference type="Proteomes" id="UP000037210"/>
    </source>
</evidence>
<dbReference type="PANTHER" id="PTHR10057">
    <property type="entry name" value="PERIPHERAL-TYPE BENZODIAZEPINE RECEPTOR"/>
    <property type="match status" value="1"/>
</dbReference>
<evidence type="ECO:0000256" key="6">
    <source>
        <dbReference type="SAM" id="Phobius"/>
    </source>
</evidence>
<dbReference type="InterPro" id="IPR004307">
    <property type="entry name" value="TspO_MBR"/>
</dbReference>
<organism evidence="7 8">
    <name type="scientific">miscellaneous Crenarchaeota group-15 archaeon DG-45</name>
    <dbReference type="NCBI Taxonomy" id="1685127"/>
    <lineage>
        <taxon>Archaea</taxon>
        <taxon>Candidatus Bathyarchaeota</taxon>
        <taxon>MCG-15</taxon>
    </lineage>
</organism>
<dbReference type="GO" id="GO:0033013">
    <property type="term" value="P:tetrapyrrole metabolic process"/>
    <property type="evidence" value="ECO:0007669"/>
    <property type="project" value="UniProtKB-ARBA"/>
</dbReference>
<feature type="transmembrane region" description="Helical" evidence="6">
    <location>
        <begin position="62"/>
        <end position="84"/>
    </location>
</feature>
<dbReference type="InterPro" id="IPR038330">
    <property type="entry name" value="TspO/MBR-related_sf"/>
</dbReference>
<evidence type="ECO:0000256" key="2">
    <source>
        <dbReference type="ARBA" id="ARBA00007524"/>
    </source>
</evidence>
<reference evidence="7 8" key="1">
    <citation type="submission" date="2015-06" db="EMBL/GenBank/DDBJ databases">
        <title>New insights into the roles of widespread benthic archaea in carbon and nitrogen cycling.</title>
        <authorList>
            <person name="Lazar C.S."/>
            <person name="Baker B.J."/>
            <person name="Seitz K.W."/>
            <person name="Hyde A.S."/>
            <person name="Dick G.J."/>
            <person name="Hinrichs K.-U."/>
            <person name="Teske A.P."/>
        </authorList>
    </citation>
    <scope>NUCLEOTIDE SEQUENCE [LARGE SCALE GENOMIC DNA]</scope>
    <source>
        <strain evidence="7">DG-45</strain>
    </source>
</reference>
<comment type="similarity">
    <text evidence="2">Belongs to the TspO/BZRP family.</text>
</comment>
<accession>A0A0M0BRA5</accession>
<proteinExistence type="inferred from homology"/>
<keyword evidence="3 6" id="KW-0812">Transmembrane</keyword>
<evidence type="ECO:0000256" key="4">
    <source>
        <dbReference type="ARBA" id="ARBA00022989"/>
    </source>
</evidence>
<sequence length="117" mass="13240">APPNWVITPVWLMLFTLMGFSLYLILNKRSEDKGTRVALGIFGVQLVINTSWNYFFFGLRSLLSGLIVIIVMWVTIAITIAAFFRVSKKAGALLLPYLLWVSVAALINYYLWILNPA</sequence>
<evidence type="ECO:0000256" key="3">
    <source>
        <dbReference type="ARBA" id="ARBA00022692"/>
    </source>
</evidence>
<dbReference type="Proteomes" id="UP000037210">
    <property type="component" value="Unassembled WGS sequence"/>
</dbReference>
<dbReference type="Gene3D" id="1.20.1260.100">
    <property type="entry name" value="TspO/MBR protein"/>
    <property type="match status" value="1"/>
</dbReference>
<feature type="transmembrane region" description="Helical" evidence="6">
    <location>
        <begin position="6"/>
        <end position="25"/>
    </location>
</feature>